<evidence type="ECO:0000256" key="7">
    <source>
        <dbReference type="SAM" id="MobiDB-lite"/>
    </source>
</evidence>
<comment type="subcellular location">
    <subcellularLocation>
        <location evidence="1 6">Membrane</location>
        <topology evidence="1 6">Multi-pass membrane protein</topology>
    </subcellularLocation>
</comment>
<dbReference type="RefSeq" id="XP_013246048.1">
    <property type="nucleotide sequence ID" value="XM_013390594.1"/>
</dbReference>
<feature type="compositionally biased region" description="Basic and acidic residues" evidence="7">
    <location>
        <begin position="319"/>
        <end position="329"/>
    </location>
</feature>
<keyword evidence="11" id="KW-1185">Reference proteome</keyword>
<evidence type="ECO:0000313" key="11">
    <source>
        <dbReference type="Proteomes" id="UP000027361"/>
    </source>
</evidence>
<evidence type="ECO:0000313" key="10">
    <source>
        <dbReference type="EMBL" id="KDN53209.1"/>
    </source>
</evidence>
<proteinExistence type="inferred from homology"/>
<accession>A0A066WQC3</accession>
<feature type="transmembrane region" description="Helical" evidence="8">
    <location>
        <begin position="364"/>
        <end position="388"/>
    </location>
</feature>
<evidence type="ECO:0000256" key="6">
    <source>
        <dbReference type="RuleBase" id="RU003945"/>
    </source>
</evidence>
<gene>
    <name evidence="10" type="ORF">K437DRAFT_253222</name>
</gene>
<evidence type="ECO:0000256" key="4">
    <source>
        <dbReference type="ARBA" id="ARBA00022989"/>
    </source>
</evidence>
<dbReference type="GO" id="GO:0032977">
    <property type="term" value="F:membrane insertase activity"/>
    <property type="evidence" value="ECO:0007669"/>
    <property type="project" value="InterPro"/>
</dbReference>
<dbReference type="EMBL" id="JMSN01000003">
    <property type="protein sequence ID" value="KDN53209.1"/>
    <property type="molecule type" value="Genomic_DNA"/>
</dbReference>
<dbReference type="Pfam" id="PF02096">
    <property type="entry name" value="60KD_IMP"/>
    <property type="match status" value="1"/>
</dbReference>
<evidence type="ECO:0000256" key="3">
    <source>
        <dbReference type="ARBA" id="ARBA00022692"/>
    </source>
</evidence>
<evidence type="ECO:0000259" key="9">
    <source>
        <dbReference type="Pfam" id="PF02096"/>
    </source>
</evidence>
<organism evidence="10 11">
    <name type="scientific">Tilletiaria anomala (strain ATCC 24038 / CBS 436.72 / UBC 951)</name>
    <dbReference type="NCBI Taxonomy" id="1037660"/>
    <lineage>
        <taxon>Eukaryota</taxon>
        <taxon>Fungi</taxon>
        <taxon>Dikarya</taxon>
        <taxon>Basidiomycota</taxon>
        <taxon>Ustilaginomycotina</taxon>
        <taxon>Exobasidiomycetes</taxon>
        <taxon>Georgefischeriales</taxon>
        <taxon>Tilletiariaceae</taxon>
        <taxon>Tilletiaria</taxon>
    </lineage>
</organism>
<dbReference type="PANTHER" id="PTHR12428">
    <property type="entry name" value="OXA1"/>
    <property type="match status" value="1"/>
</dbReference>
<dbReference type="AlphaFoldDB" id="A0A066WQC3"/>
<dbReference type="PANTHER" id="PTHR12428:SF65">
    <property type="entry name" value="CYTOCHROME C OXIDASE ASSEMBLY PROTEIN COX18, MITOCHONDRIAL"/>
    <property type="match status" value="1"/>
</dbReference>
<dbReference type="GO" id="GO:0005743">
    <property type="term" value="C:mitochondrial inner membrane"/>
    <property type="evidence" value="ECO:0007669"/>
    <property type="project" value="TreeGrafter"/>
</dbReference>
<sequence length="411" mass="45292">MPSSQSACRICLSTWPSGSQILPRPVQRGVKSYSTQTVGHWSSRGPRIASKLSFRSYQHVRRYNSQSGLASGTSVIQQDATVAAVADHWLPILPSLTHALQDLPAALHLSGPYATSFAIVILTLTLRTTISLPVTFWQRRRSRRMVDHVLPEWQAAKSRLPVEIGKKMARRRASRAEYQLELNKAARETLGSLMKKHRCAPIPTFVVPLIVNIPIFLGISAIIRYGCVPPTPWGNEIAPFPWAGPSADSQASFAASIKILMDRGLDAEQISMLSPKQGLTLIERDYTGFGPLAFGMITLLGVELGAWRRRLTDPEQVLHEGAKEHEPKRKTQPRAASPPSPKEDRTVRAKSISMLRQTVISNTLRAASIVFVPIAMQVPSALLVYWLANSGYTVVQNALLAAMEGKEGKQK</sequence>
<dbReference type="HOGENOM" id="CLU_578875_0_0_1"/>
<dbReference type="GeneID" id="25263507"/>
<keyword evidence="5 8" id="KW-0472">Membrane</keyword>
<evidence type="ECO:0000256" key="1">
    <source>
        <dbReference type="ARBA" id="ARBA00004141"/>
    </source>
</evidence>
<dbReference type="InterPro" id="IPR001708">
    <property type="entry name" value="YidC/ALB3/OXA1/COX18"/>
</dbReference>
<keyword evidence="3 6" id="KW-0812">Transmembrane</keyword>
<evidence type="ECO:0000256" key="2">
    <source>
        <dbReference type="ARBA" id="ARBA00009877"/>
    </source>
</evidence>
<feature type="domain" description="Membrane insertase YidC/Oxa/ALB C-terminal" evidence="9">
    <location>
        <begin position="117"/>
        <end position="399"/>
    </location>
</feature>
<dbReference type="STRING" id="1037660.A0A066WQC3"/>
<protein>
    <recommendedName>
        <fullName evidence="9">Membrane insertase YidC/Oxa/ALB C-terminal domain-containing protein</fullName>
    </recommendedName>
</protein>
<evidence type="ECO:0000256" key="8">
    <source>
        <dbReference type="SAM" id="Phobius"/>
    </source>
</evidence>
<dbReference type="Proteomes" id="UP000027361">
    <property type="component" value="Unassembled WGS sequence"/>
</dbReference>
<dbReference type="InParanoid" id="A0A066WQC3"/>
<dbReference type="OMA" id="VIYWLSS"/>
<dbReference type="GO" id="GO:0032979">
    <property type="term" value="P:protein insertion into mitochondrial inner membrane from matrix"/>
    <property type="evidence" value="ECO:0007669"/>
    <property type="project" value="TreeGrafter"/>
</dbReference>
<comment type="caution">
    <text evidence="10">The sequence shown here is derived from an EMBL/GenBank/DDBJ whole genome shotgun (WGS) entry which is preliminary data.</text>
</comment>
<reference evidence="10 11" key="1">
    <citation type="submission" date="2014-05" db="EMBL/GenBank/DDBJ databases">
        <title>Draft genome sequence of a rare smut relative, Tilletiaria anomala UBC 951.</title>
        <authorList>
            <consortium name="DOE Joint Genome Institute"/>
            <person name="Toome M."/>
            <person name="Kuo A."/>
            <person name="Henrissat B."/>
            <person name="Lipzen A."/>
            <person name="Tritt A."/>
            <person name="Yoshinaga Y."/>
            <person name="Zane M."/>
            <person name="Barry K."/>
            <person name="Grigoriev I.V."/>
            <person name="Spatafora J.W."/>
            <person name="Aimea M.C."/>
        </authorList>
    </citation>
    <scope>NUCLEOTIDE SEQUENCE [LARGE SCALE GENOMIC DNA]</scope>
    <source>
        <strain evidence="10 11">UBC 951</strain>
    </source>
</reference>
<name>A0A066WQC3_TILAU</name>
<keyword evidence="4 8" id="KW-1133">Transmembrane helix</keyword>
<evidence type="ECO:0000256" key="5">
    <source>
        <dbReference type="ARBA" id="ARBA00023136"/>
    </source>
</evidence>
<feature type="region of interest" description="Disordered" evidence="7">
    <location>
        <begin position="319"/>
        <end position="347"/>
    </location>
</feature>
<dbReference type="InterPro" id="IPR028055">
    <property type="entry name" value="YidC/Oxa/ALB_C"/>
</dbReference>
<feature type="transmembrane region" description="Helical" evidence="8">
    <location>
        <begin position="289"/>
        <end position="307"/>
    </location>
</feature>
<comment type="similarity">
    <text evidence="2 6">Belongs to the OXA1/ALB3/YidC family.</text>
</comment>
<dbReference type="OrthoDB" id="2436667at2759"/>
<dbReference type="GO" id="GO:0033617">
    <property type="term" value="P:mitochondrial respiratory chain complex IV assembly"/>
    <property type="evidence" value="ECO:0007669"/>
    <property type="project" value="TreeGrafter"/>
</dbReference>
<feature type="transmembrane region" description="Helical" evidence="8">
    <location>
        <begin position="202"/>
        <end position="223"/>
    </location>
</feature>
<feature type="transmembrane region" description="Helical" evidence="8">
    <location>
        <begin position="113"/>
        <end position="137"/>
    </location>
</feature>